<keyword evidence="1" id="KW-0812">Transmembrane</keyword>
<comment type="caution">
    <text evidence="2">The sequence shown here is derived from an EMBL/GenBank/DDBJ whole genome shotgun (WGS) entry which is preliminary data.</text>
</comment>
<evidence type="ECO:0000313" key="2">
    <source>
        <dbReference type="EMBL" id="GAA1500365.1"/>
    </source>
</evidence>
<feature type="transmembrane region" description="Helical" evidence="1">
    <location>
        <begin position="78"/>
        <end position="99"/>
    </location>
</feature>
<reference evidence="2 3" key="1">
    <citation type="journal article" date="2019" name="Int. J. Syst. Evol. Microbiol.">
        <title>The Global Catalogue of Microorganisms (GCM) 10K type strain sequencing project: providing services to taxonomists for standard genome sequencing and annotation.</title>
        <authorList>
            <consortium name="The Broad Institute Genomics Platform"/>
            <consortium name="The Broad Institute Genome Sequencing Center for Infectious Disease"/>
            <person name="Wu L."/>
            <person name="Ma J."/>
        </authorList>
    </citation>
    <scope>NUCLEOTIDE SEQUENCE [LARGE SCALE GENOMIC DNA]</scope>
    <source>
        <strain evidence="2 3">JCM 15933</strain>
    </source>
</reference>
<evidence type="ECO:0000313" key="3">
    <source>
        <dbReference type="Proteomes" id="UP001501470"/>
    </source>
</evidence>
<feature type="transmembrane region" description="Helical" evidence="1">
    <location>
        <begin position="105"/>
        <end position="126"/>
    </location>
</feature>
<proteinExistence type="predicted"/>
<protein>
    <submittedName>
        <fullName evidence="2">Uncharacterized protein</fullName>
    </submittedName>
</protein>
<name>A0ABN1ZK76_9ACTN</name>
<sequence>MICPHCTANLKRTERTGKTCGKCRKSFVFDPKDNPLALHDVKVRRLTGKLSEDNHWYTVTQLWYAAARKTNKAATDGTAGCGVVVPLLLGAVLLAVGVFGDVLPLAIVGGALLTIGIVIVVLRLVGVFKREVAVKMPLDQFRKEILGGWSRIYLKPPGGIIDEAHVRPGPPPQQPAFAILSPDPSVLACLRVNEVERYFNAALAANVAALPPSVPVAVLRDASLDGEVFLATTRHELRGRRVVDLGLRPRTVLATKDPFKLRTKARQPERVAWLKAQTDLTPKELGWLGEGWSSPVAALRPAQLLARVKKVAEHLRTSTGPDRDEKAAMAVGFMTWPGE</sequence>
<keyword evidence="1" id="KW-0472">Membrane</keyword>
<accession>A0ABN1ZK76</accession>
<organism evidence="2 3">
    <name type="scientific">Dactylosporangium maewongense</name>
    <dbReference type="NCBI Taxonomy" id="634393"/>
    <lineage>
        <taxon>Bacteria</taxon>
        <taxon>Bacillati</taxon>
        <taxon>Actinomycetota</taxon>
        <taxon>Actinomycetes</taxon>
        <taxon>Micromonosporales</taxon>
        <taxon>Micromonosporaceae</taxon>
        <taxon>Dactylosporangium</taxon>
    </lineage>
</organism>
<keyword evidence="1" id="KW-1133">Transmembrane helix</keyword>
<dbReference type="EMBL" id="BAAAQD010000001">
    <property type="protein sequence ID" value="GAA1500365.1"/>
    <property type="molecule type" value="Genomic_DNA"/>
</dbReference>
<dbReference type="RefSeq" id="WP_344499202.1">
    <property type="nucleotide sequence ID" value="NZ_BAAAQD010000001.1"/>
</dbReference>
<dbReference type="Proteomes" id="UP001501470">
    <property type="component" value="Unassembled WGS sequence"/>
</dbReference>
<keyword evidence="3" id="KW-1185">Reference proteome</keyword>
<evidence type="ECO:0000256" key="1">
    <source>
        <dbReference type="SAM" id="Phobius"/>
    </source>
</evidence>
<gene>
    <name evidence="2" type="ORF">GCM10009827_006010</name>
</gene>